<dbReference type="RefSeq" id="WP_123643377.1">
    <property type="nucleotide sequence ID" value="NZ_ML119089.1"/>
</dbReference>
<reference evidence="1 2" key="1">
    <citation type="submission" date="2018-10" db="EMBL/GenBank/DDBJ databases">
        <title>Histidinibacterium lentulum gen. nov., sp. nov., a marine bacterium from the culture broth of Picochlorum sp. 122.</title>
        <authorList>
            <person name="Wang G."/>
        </authorList>
    </citation>
    <scope>NUCLEOTIDE SEQUENCE [LARGE SCALE GENOMIC DNA]</scope>
    <source>
        <strain evidence="1 2">B17</strain>
    </source>
</reference>
<accession>A0A3N2QTL8</accession>
<dbReference type="EMBL" id="RDRB01000009">
    <property type="protein sequence ID" value="ROT98510.1"/>
    <property type="molecule type" value="Genomic_DNA"/>
</dbReference>
<evidence type="ECO:0008006" key="3">
    <source>
        <dbReference type="Google" id="ProtNLM"/>
    </source>
</evidence>
<proteinExistence type="predicted"/>
<evidence type="ECO:0000313" key="2">
    <source>
        <dbReference type="Proteomes" id="UP000268016"/>
    </source>
</evidence>
<dbReference type="Proteomes" id="UP000268016">
    <property type="component" value="Unassembled WGS sequence"/>
</dbReference>
<dbReference type="PROSITE" id="PS51257">
    <property type="entry name" value="PROKAR_LIPOPROTEIN"/>
    <property type="match status" value="1"/>
</dbReference>
<organism evidence="1 2">
    <name type="scientific">Histidinibacterium lentulum</name>
    <dbReference type="NCBI Taxonomy" id="2480588"/>
    <lineage>
        <taxon>Bacteria</taxon>
        <taxon>Pseudomonadati</taxon>
        <taxon>Pseudomonadota</taxon>
        <taxon>Alphaproteobacteria</taxon>
        <taxon>Rhodobacterales</taxon>
        <taxon>Paracoccaceae</taxon>
        <taxon>Histidinibacterium</taxon>
    </lineage>
</organism>
<name>A0A3N2QTL8_9RHOB</name>
<keyword evidence="2" id="KW-1185">Reference proteome</keyword>
<protein>
    <recommendedName>
        <fullName evidence="3">Lipoprotein</fullName>
    </recommendedName>
</protein>
<dbReference type="OrthoDB" id="7860885at2"/>
<comment type="caution">
    <text evidence="1">The sequence shown here is derived from an EMBL/GenBank/DDBJ whole genome shotgun (WGS) entry which is preliminary data.</text>
</comment>
<sequence length="131" mass="13812">MLRRVAAGLALVAVGGCGAETGRLGQPAAQKVYGGIQTRLLDDDLVNFRVSMRGAEGPVDLRLYAECAAAQYALIRGFDFVRHVRTTVEEEGGNWTADAVYTVSPGLPQGLQTIDAGFTVATCERAGVPTV</sequence>
<dbReference type="AlphaFoldDB" id="A0A3N2QTL8"/>
<evidence type="ECO:0000313" key="1">
    <source>
        <dbReference type="EMBL" id="ROT98510.1"/>
    </source>
</evidence>
<gene>
    <name evidence="1" type="ORF">EAT49_16340</name>
</gene>